<keyword evidence="1" id="KW-0812">Transmembrane</keyword>
<organism evidence="2 3">
    <name type="scientific">Candidatus Vampirococcus lugosii</name>
    <dbReference type="NCBI Taxonomy" id="2789015"/>
    <lineage>
        <taxon>Bacteria</taxon>
        <taxon>Candidatus Absconditibacteriota</taxon>
        <taxon>Vampirococcus</taxon>
    </lineage>
</organism>
<reference evidence="2 3" key="1">
    <citation type="journal article" date="2021" name="Nat. Commun.">
        <title>Reductive evolution and unique predatory mode in the CPR bacterium Vampirococcus lugosii.</title>
        <authorList>
            <person name="Moreira D."/>
            <person name="Zivanovic Y."/>
            <person name="Lopez-Archilla A.I."/>
            <person name="Iniesto M."/>
            <person name="Lopez-Garcia P."/>
        </authorList>
    </citation>
    <scope>NUCLEOTIDE SEQUENCE [LARGE SCALE GENOMIC DNA]</scope>
    <source>
        <strain evidence="2">Chiprana</strain>
    </source>
</reference>
<comment type="caution">
    <text evidence="2">The sequence shown here is derived from an EMBL/GenBank/DDBJ whole genome shotgun (WGS) entry which is preliminary data.</text>
</comment>
<dbReference type="RefSeq" id="WP_213349942.1">
    <property type="nucleotide sequence ID" value="NZ_JAEDAM010000101.1"/>
</dbReference>
<sequence>MSKELLSKILGSVGFFGSIVSYIIFVEDNILKAGFIGLTIGIILSQIPLYVMKDKKDK</sequence>
<accession>A0ABS5QNF6</accession>
<keyword evidence="1" id="KW-1133">Transmembrane helix</keyword>
<keyword evidence="3" id="KW-1185">Reference proteome</keyword>
<evidence type="ECO:0000313" key="2">
    <source>
        <dbReference type="EMBL" id="MBS8122534.1"/>
    </source>
</evidence>
<protein>
    <submittedName>
        <fullName evidence="2">Uncharacterized protein</fullName>
    </submittedName>
</protein>
<gene>
    <name evidence="2" type="ORF">VAMP_31433n95</name>
</gene>
<proteinExistence type="predicted"/>
<feature type="transmembrane region" description="Helical" evidence="1">
    <location>
        <begin position="30"/>
        <end position="52"/>
    </location>
</feature>
<evidence type="ECO:0000313" key="3">
    <source>
        <dbReference type="Proteomes" id="UP000680365"/>
    </source>
</evidence>
<dbReference type="Proteomes" id="UP000680365">
    <property type="component" value="Unassembled WGS sequence"/>
</dbReference>
<keyword evidence="1" id="KW-0472">Membrane</keyword>
<dbReference type="EMBL" id="JAEDAM010000101">
    <property type="protein sequence ID" value="MBS8122534.1"/>
    <property type="molecule type" value="Genomic_DNA"/>
</dbReference>
<name>A0ABS5QNF6_9BACT</name>
<evidence type="ECO:0000256" key="1">
    <source>
        <dbReference type="SAM" id="Phobius"/>
    </source>
</evidence>
<feature type="transmembrane region" description="Helical" evidence="1">
    <location>
        <begin position="5"/>
        <end position="24"/>
    </location>
</feature>